<reference evidence="4" key="1">
    <citation type="submission" date="2016-10" db="EMBL/GenBank/DDBJ databases">
        <authorList>
            <person name="Varghese N."/>
            <person name="Submissions S."/>
        </authorList>
    </citation>
    <scope>NUCLEOTIDE SEQUENCE [LARGE SCALE GENOMIC DNA]</scope>
    <source>
        <strain evidence="4">DSM 5918</strain>
    </source>
</reference>
<dbReference type="Gene3D" id="1.10.3210.10">
    <property type="entry name" value="Hypothetical protein af1432"/>
    <property type="match status" value="1"/>
</dbReference>
<protein>
    <submittedName>
        <fullName evidence="3">HD-like signal output (HDOD) domain, no enzymatic activity</fullName>
    </submittedName>
</protein>
<dbReference type="Proteomes" id="UP000198635">
    <property type="component" value="Unassembled WGS sequence"/>
</dbReference>
<dbReference type="RefSeq" id="WP_092373661.1">
    <property type="nucleotide sequence ID" value="NZ_FORX01000005.1"/>
</dbReference>
<feature type="transmembrane region" description="Helical" evidence="1">
    <location>
        <begin position="141"/>
        <end position="160"/>
    </location>
</feature>
<evidence type="ECO:0000313" key="4">
    <source>
        <dbReference type="Proteomes" id="UP000198635"/>
    </source>
</evidence>
<dbReference type="Pfam" id="PF08668">
    <property type="entry name" value="HDOD"/>
    <property type="match status" value="1"/>
</dbReference>
<accession>A0A1I3TCP7</accession>
<dbReference type="InterPro" id="IPR013976">
    <property type="entry name" value="HDOD"/>
</dbReference>
<dbReference type="InterPro" id="IPR052340">
    <property type="entry name" value="RNase_Y/CdgJ"/>
</dbReference>
<sequence>MHSVKRLAHIDFNIPGVKAVGMELMKLINAPSPDMEAFARTVELDPAIFGSILACANSPLFAGITEISDLKVALNRLGMKEIRRIIFHVVLESAFRSDNAEINKLLRAIWKQNLAVSLTMQRLIQDCPQVKALPMDMVGMIYPLGLMHVIGIPVLAINYYDAFAKFITEDLAQPLPDIFAREKELFDGFDHFELGAEMIKRWGFPDFVPDIISSYHVPEPSLDADSRTLHSLLRLARHLAQEYGYAALPDSPPGYWLQGNVLDQSGVNEDDIKADVMDQLDKILKMFH</sequence>
<name>A0A1I3TCP7_9BACT</name>
<evidence type="ECO:0000259" key="2">
    <source>
        <dbReference type="PROSITE" id="PS51833"/>
    </source>
</evidence>
<dbReference type="PANTHER" id="PTHR33525:SF4">
    <property type="entry name" value="CYCLIC DI-GMP PHOSPHODIESTERASE CDGJ"/>
    <property type="match status" value="1"/>
</dbReference>
<keyword evidence="1" id="KW-1133">Transmembrane helix</keyword>
<keyword evidence="1" id="KW-0812">Transmembrane</keyword>
<evidence type="ECO:0000313" key="3">
    <source>
        <dbReference type="EMBL" id="SFJ68159.1"/>
    </source>
</evidence>
<dbReference type="PANTHER" id="PTHR33525">
    <property type="match status" value="1"/>
</dbReference>
<feature type="domain" description="HDOD" evidence="2">
    <location>
        <begin position="14"/>
        <end position="218"/>
    </location>
</feature>
<organism evidence="3 4">
    <name type="scientific">Desulfomicrobium apsheronum</name>
    <dbReference type="NCBI Taxonomy" id="52560"/>
    <lineage>
        <taxon>Bacteria</taxon>
        <taxon>Pseudomonadati</taxon>
        <taxon>Thermodesulfobacteriota</taxon>
        <taxon>Desulfovibrionia</taxon>
        <taxon>Desulfovibrionales</taxon>
        <taxon>Desulfomicrobiaceae</taxon>
        <taxon>Desulfomicrobium</taxon>
    </lineage>
</organism>
<keyword evidence="1" id="KW-0472">Membrane</keyword>
<dbReference type="PROSITE" id="PS51833">
    <property type="entry name" value="HDOD"/>
    <property type="match status" value="1"/>
</dbReference>
<keyword evidence="4" id="KW-1185">Reference proteome</keyword>
<dbReference type="STRING" id="52560.SAMN04488082_105161"/>
<proteinExistence type="predicted"/>
<evidence type="ECO:0000256" key="1">
    <source>
        <dbReference type="SAM" id="Phobius"/>
    </source>
</evidence>
<dbReference type="SUPFAM" id="SSF109604">
    <property type="entry name" value="HD-domain/PDEase-like"/>
    <property type="match status" value="1"/>
</dbReference>
<dbReference type="OrthoDB" id="9788446at2"/>
<gene>
    <name evidence="3" type="ORF">SAMN04488082_105161</name>
</gene>
<dbReference type="AlphaFoldDB" id="A0A1I3TCP7"/>
<dbReference type="EMBL" id="FORX01000005">
    <property type="protein sequence ID" value="SFJ68159.1"/>
    <property type="molecule type" value="Genomic_DNA"/>
</dbReference>